<dbReference type="InterPro" id="IPR006108">
    <property type="entry name" value="3HC_DH_C"/>
</dbReference>
<accession>A0A1V6MN54</accession>
<dbReference type="Pfam" id="PF02737">
    <property type="entry name" value="3HCDH_N"/>
    <property type="match status" value="1"/>
</dbReference>
<dbReference type="InterPro" id="IPR036291">
    <property type="entry name" value="NAD(P)-bd_dom_sf"/>
</dbReference>
<reference evidence="9" key="1">
    <citation type="submission" date="2016-11" db="EMBL/GenBank/DDBJ databases">
        <authorList>
            <person name="Schniete J.K."/>
            <person name="Salih T."/>
            <person name="Algora Gallardo L."/>
            <person name="Martinez Fernandez S."/>
            <person name="Herron P.R."/>
        </authorList>
    </citation>
    <scope>NUCLEOTIDE SEQUENCE [LARGE SCALE GENOMIC DNA]</scope>
    <source>
        <strain evidence="9">DSM 41896</strain>
    </source>
</reference>
<dbReference type="GO" id="GO:0006635">
    <property type="term" value="P:fatty acid beta-oxidation"/>
    <property type="evidence" value="ECO:0007669"/>
    <property type="project" value="TreeGrafter"/>
</dbReference>
<dbReference type="GO" id="GO:0008691">
    <property type="term" value="F:3-hydroxybutyryl-CoA dehydrogenase activity"/>
    <property type="evidence" value="ECO:0007669"/>
    <property type="project" value="TreeGrafter"/>
</dbReference>
<proteinExistence type="inferred from homology"/>
<dbReference type="GO" id="GO:0070403">
    <property type="term" value="F:NAD+ binding"/>
    <property type="evidence" value="ECO:0007669"/>
    <property type="project" value="InterPro"/>
</dbReference>
<dbReference type="PANTHER" id="PTHR48075">
    <property type="entry name" value="3-HYDROXYACYL-COA DEHYDROGENASE FAMILY PROTEIN"/>
    <property type="match status" value="1"/>
</dbReference>
<keyword evidence="3" id="KW-0560">Oxidoreductase</keyword>
<feature type="binding site" evidence="5">
    <location>
        <position position="128"/>
    </location>
    <ligand>
        <name>CoA</name>
        <dbReference type="ChEBI" id="CHEBI:57287"/>
    </ligand>
</feature>
<evidence type="ECO:0000256" key="2">
    <source>
        <dbReference type="ARBA" id="ARBA00009463"/>
    </source>
</evidence>
<gene>
    <name evidence="8" type="ORF">BM536_027065</name>
</gene>
<sequence length="294" mass="31896">MTTTVQSAPDIHRVGVVGCGQMGAGIAEICAKAGLDVTVVVSRPESVAPGRRRIEASLDRAVDKEKLTVQQRDAALARITLTADLDELADRQFVIESIREDESAKVELFARLDAIVKDPEAILASNTSSLPIMRLGRSTGRPQRVVGVHFFSPVPVLPLVELTGSLLTDEEVRDRTERFVTDVLGKQVIRTEDRAGFVVNALLIPYLLAAVRMVESGFATAEVIDQAMRLGCSHPMGPLRLADLIGLDVVASIADSLYEEFKEPLYAPPSLLVRMVEGGMLGRKTAHGFYSYAD</sequence>
<dbReference type="InterPro" id="IPR022694">
    <property type="entry name" value="3-OHacyl-CoA_DH"/>
</dbReference>
<dbReference type="RefSeq" id="WP_073493406.1">
    <property type="nucleotide sequence ID" value="NZ_MPOH02000016.1"/>
</dbReference>
<evidence type="ECO:0000256" key="1">
    <source>
        <dbReference type="ARBA" id="ARBA00005086"/>
    </source>
</evidence>
<reference evidence="8 9" key="2">
    <citation type="submission" date="2017-02" db="EMBL/GenBank/DDBJ databases">
        <title>Draft genome sequence of Streptomyces phaeoluteigriseus type strain DSM41896.</title>
        <authorList>
            <person name="Salih T.S."/>
            <person name="Algora Gallardo L."/>
            <person name="Melo Santos T."/>
            <person name="Filgueira Martinez S."/>
            <person name="Herron P.R."/>
        </authorList>
    </citation>
    <scope>NUCLEOTIDE SEQUENCE [LARGE SCALE GENOMIC DNA]</scope>
    <source>
        <strain evidence="8 9">DSM 41896</strain>
    </source>
</reference>
<dbReference type="OrthoDB" id="3229174at2"/>
<dbReference type="AlphaFoldDB" id="A0A1V6MN54"/>
<dbReference type="Proteomes" id="UP000184286">
    <property type="component" value="Unassembled WGS sequence"/>
</dbReference>
<dbReference type="NCBIfam" id="NF005875">
    <property type="entry name" value="PRK07819.1"/>
    <property type="match status" value="1"/>
</dbReference>
<feature type="binding site" evidence="5">
    <location>
        <position position="64"/>
    </location>
    <ligand>
        <name>CoA</name>
        <dbReference type="ChEBI" id="CHEBI:57287"/>
    </ligand>
</feature>
<dbReference type="Gene3D" id="3.40.50.720">
    <property type="entry name" value="NAD(P)-binding Rossmann-like Domain"/>
    <property type="match status" value="1"/>
</dbReference>
<evidence type="ECO:0000256" key="4">
    <source>
        <dbReference type="PIRSR" id="PIRSR000105-1"/>
    </source>
</evidence>
<evidence type="ECO:0000259" key="7">
    <source>
        <dbReference type="Pfam" id="PF02737"/>
    </source>
</evidence>
<dbReference type="SUPFAM" id="SSF48179">
    <property type="entry name" value="6-phosphogluconate dehydrogenase C-terminal domain-like"/>
    <property type="match status" value="1"/>
</dbReference>
<evidence type="ECO:0000313" key="9">
    <source>
        <dbReference type="Proteomes" id="UP000184286"/>
    </source>
</evidence>
<dbReference type="Gene3D" id="1.10.1040.10">
    <property type="entry name" value="N-(1-d-carboxylethyl)-l-norvaline Dehydrogenase, domain 2"/>
    <property type="match status" value="1"/>
</dbReference>
<feature type="site" description="Important for catalytic activity" evidence="4">
    <location>
        <position position="149"/>
    </location>
</feature>
<feature type="domain" description="3-hydroxyacyl-CoA dehydrogenase C-terminal" evidence="6">
    <location>
        <begin position="196"/>
        <end position="292"/>
    </location>
</feature>
<dbReference type="PANTHER" id="PTHR48075:SF9">
    <property type="entry name" value="3-HYDROXYBUTYRYL-COA DEHYDROGENASE"/>
    <property type="match status" value="1"/>
</dbReference>
<feature type="binding site" evidence="5">
    <location>
        <position position="57"/>
    </location>
    <ligand>
        <name>CoA</name>
        <dbReference type="ChEBI" id="CHEBI:57287"/>
    </ligand>
</feature>
<name>A0A1V6MN54_9ACTN</name>
<comment type="similarity">
    <text evidence="2">Belongs to the 3-hydroxyacyl-CoA dehydrogenase family.</text>
</comment>
<comment type="pathway">
    <text evidence="1">Lipid metabolism; butanoate metabolism.</text>
</comment>
<comment type="caution">
    <text evidence="8">The sequence shown here is derived from an EMBL/GenBank/DDBJ whole genome shotgun (WGS) entry which is preliminary data.</text>
</comment>
<protein>
    <submittedName>
        <fullName evidence="8">3-hydroxybutyryl-CoA dehydrogenase</fullName>
    </submittedName>
</protein>
<dbReference type="EMBL" id="MPOH02000016">
    <property type="protein sequence ID" value="OQD53894.1"/>
    <property type="molecule type" value="Genomic_DNA"/>
</dbReference>
<dbReference type="PIRSF" id="PIRSF000105">
    <property type="entry name" value="HCDH"/>
    <property type="match status" value="1"/>
</dbReference>
<dbReference type="STRING" id="114686.BM536_027065"/>
<dbReference type="Pfam" id="PF00725">
    <property type="entry name" value="3HCDH"/>
    <property type="match status" value="1"/>
</dbReference>
<evidence type="ECO:0000256" key="3">
    <source>
        <dbReference type="ARBA" id="ARBA00023002"/>
    </source>
</evidence>
<organism evidence="8 9">
    <name type="scientific">Streptomyces phaeoluteigriseus</name>
    <dbReference type="NCBI Taxonomy" id="114686"/>
    <lineage>
        <taxon>Bacteria</taxon>
        <taxon>Bacillati</taxon>
        <taxon>Actinomycetota</taxon>
        <taxon>Actinomycetes</taxon>
        <taxon>Kitasatosporales</taxon>
        <taxon>Streptomycetaceae</taxon>
        <taxon>Streptomyces</taxon>
        <taxon>Streptomyces aurantiacus group</taxon>
    </lineage>
</organism>
<evidence type="ECO:0000259" key="6">
    <source>
        <dbReference type="Pfam" id="PF00725"/>
    </source>
</evidence>
<evidence type="ECO:0000256" key="5">
    <source>
        <dbReference type="PIRSR" id="PIRSR000105-3"/>
    </source>
</evidence>
<dbReference type="SUPFAM" id="SSF51735">
    <property type="entry name" value="NAD(P)-binding Rossmann-fold domains"/>
    <property type="match status" value="1"/>
</dbReference>
<dbReference type="InterPro" id="IPR008927">
    <property type="entry name" value="6-PGluconate_DH-like_C_sf"/>
</dbReference>
<dbReference type="InterPro" id="IPR013328">
    <property type="entry name" value="6PGD_dom2"/>
</dbReference>
<dbReference type="FunFam" id="3.40.50.720:FF:000009">
    <property type="entry name" value="Fatty oxidation complex, alpha subunit"/>
    <property type="match status" value="1"/>
</dbReference>
<dbReference type="InterPro" id="IPR006176">
    <property type="entry name" value="3-OHacyl-CoA_DH_NAD-bd"/>
</dbReference>
<feature type="domain" description="3-hydroxyacyl-CoA dehydrogenase NAD binding" evidence="7">
    <location>
        <begin position="14"/>
        <end position="193"/>
    </location>
</feature>
<evidence type="ECO:0000313" key="8">
    <source>
        <dbReference type="EMBL" id="OQD53894.1"/>
    </source>
</evidence>